<sequence length="113" mass="12738">MKNIFLIITVCFSFSVLAGPGHGHGHSHSHSKNEVSKERTGEFGRQHIQRLVKKGKLDSSWLKSTFNKSEKKVFGKNTEWVVTFNNKNGLKGKTLFIFLRLNGDFIAANFTGK</sequence>
<dbReference type="RefSeq" id="WP_014243728.1">
    <property type="nucleotide sequence ID" value="NC_016620.1"/>
</dbReference>
<dbReference type="KEGG" id="bmx:BMS_1060"/>
<gene>
    <name evidence="2" type="ordered locus">BMS_1060</name>
</gene>
<protein>
    <submittedName>
        <fullName evidence="2">Exported protein</fullName>
    </submittedName>
</protein>
<dbReference type="PATRIC" id="fig|862908.3.peg.1011"/>
<dbReference type="eggNOG" id="ENOG5033MD2">
    <property type="taxonomic scope" value="Bacteria"/>
</dbReference>
<keyword evidence="1" id="KW-0732">Signal</keyword>
<evidence type="ECO:0000313" key="3">
    <source>
        <dbReference type="Proteomes" id="UP000008963"/>
    </source>
</evidence>
<dbReference type="Pfam" id="PF20098">
    <property type="entry name" value="DUF6488"/>
    <property type="match status" value="1"/>
</dbReference>
<accession>E1WY96</accession>
<dbReference type="HOGENOM" id="CLU_166211_0_0_7"/>
<dbReference type="OrthoDB" id="5298442at2"/>
<name>E1WY96_HALMS</name>
<dbReference type="AlphaFoldDB" id="E1WY96"/>
<dbReference type="Proteomes" id="UP000008963">
    <property type="component" value="Chromosome"/>
</dbReference>
<feature type="signal peptide" evidence="1">
    <location>
        <begin position="1"/>
        <end position="18"/>
    </location>
</feature>
<dbReference type="STRING" id="862908.BMS_1060"/>
<evidence type="ECO:0000313" key="2">
    <source>
        <dbReference type="EMBL" id="CBW25944.1"/>
    </source>
</evidence>
<keyword evidence="3" id="KW-1185">Reference proteome</keyword>
<evidence type="ECO:0000256" key="1">
    <source>
        <dbReference type="SAM" id="SignalP"/>
    </source>
</evidence>
<dbReference type="EMBL" id="FQ312005">
    <property type="protein sequence ID" value="CBW25944.1"/>
    <property type="molecule type" value="Genomic_DNA"/>
</dbReference>
<feature type="chain" id="PRO_5003154523" evidence="1">
    <location>
        <begin position="19"/>
        <end position="113"/>
    </location>
</feature>
<dbReference type="InterPro" id="IPR045503">
    <property type="entry name" value="DUF6488"/>
</dbReference>
<reference evidence="3" key="1">
    <citation type="journal article" date="2013" name="ISME J.">
        <title>A small predatory core genome in the divergent marine Bacteriovorax marinus SJ and the terrestrial Bdellovibrio bacteriovorus.</title>
        <authorList>
            <person name="Crossman L.C."/>
            <person name="Chen H."/>
            <person name="Cerdeno-Tarraga A.M."/>
            <person name="Brooks K."/>
            <person name="Quail M.A."/>
            <person name="Pineiro S.A."/>
            <person name="Hobley L."/>
            <person name="Sockett R.E."/>
            <person name="Bentley S.D."/>
            <person name="Parkhill J."/>
            <person name="Williams H.N."/>
            <person name="Stine O.C."/>
        </authorList>
    </citation>
    <scope>NUCLEOTIDE SEQUENCE [LARGE SCALE GENOMIC DNA]</scope>
    <source>
        <strain evidence="3">ATCC BAA-682 / DSM 15412 / SJ</strain>
    </source>
</reference>
<proteinExistence type="predicted"/>
<organism evidence="2 3">
    <name type="scientific">Halobacteriovorax marinus (strain ATCC BAA-682 / DSM 15412 / SJ)</name>
    <name type="common">Bacteriovorax marinus</name>
    <dbReference type="NCBI Taxonomy" id="862908"/>
    <lineage>
        <taxon>Bacteria</taxon>
        <taxon>Pseudomonadati</taxon>
        <taxon>Bdellovibrionota</taxon>
        <taxon>Bacteriovoracia</taxon>
        <taxon>Bacteriovoracales</taxon>
        <taxon>Halobacteriovoraceae</taxon>
        <taxon>Halobacteriovorax</taxon>
    </lineage>
</organism>